<dbReference type="PANTHER" id="PTHR31086">
    <property type="entry name" value="ALUMINUM-ACTIVATED MALATE TRANSPORTER 10"/>
    <property type="match status" value="1"/>
</dbReference>
<feature type="compositionally biased region" description="Polar residues" evidence="9">
    <location>
        <begin position="366"/>
        <end position="375"/>
    </location>
</feature>
<feature type="transmembrane region" description="Helical" evidence="10">
    <location>
        <begin position="9"/>
        <end position="28"/>
    </location>
</feature>
<gene>
    <name evidence="11" type="ORF">ILEXP_LOCUS38784</name>
</gene>
<dbReference type="GO" id="GO:0034220">
    <property type="term" value="P:monoatomic ion transmembrane transport"/>
    <property type="evidence" value="ECO:0007669"/>
    <property type="project" value="UniProtKB-KW"/>
</dbReference>
<evidence type="ECO:0008006" key="13">
    <source>
        <dbReference type="Google" id="ProtNLM"/>
    </source>
</evidence>
<feature type="transmembrane region" description="Helical" evidence="10">
    <location>
        <begin position="40"/>
        <end position="59"/>
    </location>
</feature>
<protein>
    <recommendedName>
        <fullName evidence="13">Aluminum-activated malate transporter 10</fullName>
    </recommendedName>
</protein>
<evidence type="ECO:0000256" key="9">
    <source>
        <dbReference type="SAM" id="MobiDB-lite"/>
    </source>
</evidence>
<keyword evidence="12" id="KW-1185">Reference proteome</keyword>
<dbReference type="EMBL" id="CAUOFW020005280">
    <property type="protein sequence ID" value="CAK9169341.1"/>
    <property type="molecule type" value="Genomic_DNA"/>
</dbReference>
<keyword evidence="5 10" id="KW-1133">Transmembrane helix</keyword>
<evidence type="ECO:0000256" key="2">
    <source>
        <dbReference type="ARBA" id="ARBA00007079"/>
    </source>
</evidence>
<proteinExistence type="inferred from homology"/>
<evidence type="ECO:0000256" key="8">
    <source>
        <dbReference type="ARBA" id="ARBA00023303"/>
    </source>
</evidence>
<dbReference type="AlphaFoldDB" id="A0ABC8TIX4"/>
<keyword evidence="7 10" id="KW-0472">Membrane</keyword>
<feature type="region of interest" description="Disordered" evidence="9">
    <location>
        <begin position="356"/>
        <end position="390"/>
    </location>
</feature>
<evidence type="ECO:0000256" key="3">
    <source>
        <dbReference type="ARBA" id="ARBA00022448"/>
    </source>
</evidence>
<dbReference type="GO" id="GO:0016020">
    <property type="term" value="C:membrane"/>
    <property type="evidence" value="ECO:0007669"/>
    <property type="project" value="UniProtKB-SubCell"/>
</dbReference>
<dbReference type="Proteomes" id="UP001642360">
    <property type="component" value="Unassembled WGS sequence"/>
</dbReference>
<dbReference type="Pfam" id="PF11744">
    <property type="entry name" value="ALMT"/>
    <property type="match status" value="1"/>
</dbReference>
<organism evidence="11 12">
    <name type="scientific">Ilex paraguariensis</name>
    <name type="common">yerba mate</name>
    <dbReference type="NCBI Taxonomy" id="185542"/>
    <lineage>
        <taxon>Eukaryota</taxon>
        <taxon>Viridiplantae</taxon>
        <taxon>Streptophyta</taxon>
        <taxon>Embryophyta</taxon>
        <taxon>Tracheophyta</taxon>
        <taxon>Spermatophyta</taxon>
        <taxon>Magnoliopsida</taxon>
        <taxon>eudicotyledons</taxon>
        <taxon>Gunneridae</taxon>
        <taxon>Pentapetalae</taxon>
        <taxon>asterids</taxon>
        <taxon>campanulids</taxon>
        <taxon>Aquifoliales</taxon>
        <taxon>Aquifoliaceae</taxon>
        <taxon>Ilex</taxon>
    </lineage>
</organism>
<evidence type="ECO:0000256" key="5">
    <source>
        <dbReference type="ARBA" id="ARBA00022989"/>
    </source>
</evidence>
<accession>A0ABC8TIX4</accession>
<feature type="transmembrane region" description="Helical" evidence="10">
    <location>
        <begin position="98"/>
        <end position="120"/>
    </location>
</feature>
<keyword evidence="6" id="KW-0406">Ion transport</keyword>
<evidence type="ECO:0000256" key="10">
    <source>
        <dbReference type="SAM" id="Phobius"/>
    </source>
</evidence>
<keyword evidence="4 10" id="KW-0812">Transmembrane</keyword>
<reference evidence="11 12" key="1">
    <citation type="submission" date="2024-02" db="EMBL/GenBank/DDBJ databases">
        <authorList>
            <person name="Vignale AGUSTIN F."/>
            <person name="Sosa J E."/>
            <person name="Modenutti C."/>
        </authorList>
    </citation>
    <scope>NUCLEOTIDE SEQUENCE [LARGE SCALE GENOMIC DNA]</scope>
</reference>
<dbReference type="InterPro" id="IPR020966">
    <property type="entry name" value="ALMT"/>
</dbReference>
<evidence type="ECO:0000256" key="1">
    <source>
        <dbReference type="ARBA" id="ARBA00004141"/>
    </source>
</evidence>
<comment type="subcellular location">
    <subcellularLocation>
        <location evidence="1">Membrane</location>
        <topology evidence="1">Multi-pass membrane protein</topology>
    </subcellularLocation>
</comment>
<comment type="caution">
    <text evidence="11">The sequence shown here is derived from an EMBL/GenBank/DDBJ whole genome shotgun (WGS) entry which is preliminary data.</text>
</comment>
<evidence type="ECO:0000256" key="7">
    <source>
        <dbReference type="ARBA" id="ARBA00023136"/>
    </source>
</evidence>
<name>A0ABC8TIX4_9AQUA</name>
<comment type="similarity">
    <text evidence="2">Belongs to the aromatic acid exporter (TC 2.A.85) family.</text>
</comment>
<evidence type="ECO:0000256" key="6">
    <source>
        <dbReference type="ARBA" id="ARBA00023065"/>
    </source>
</evidence>
<sequence length="390" mass="42740">MAGATICKCLNRAMGTSLAGFLAVGVHWVASQSGEKFEPIIMGAAVFLLASAATFSRFIPAIKARFDYGAMIFILTFCLVSVSGYRVEKLLVMAQERLSTIIIGTALCILTSMLVFPIWAGNELHLLITRNMDKLANSLDCCVTVYLSESGSITSGDEDLNKRMPAYKCVLNSKATEDSMAAFARWEPAHGRFSFQHPWKQYLKIGASMRSCAYCIETLNSCINLENQAPEFLKNHVHETCLRVSSKSSSILRELAKSITTMTLSSTIDISIEEVNNAVVDLQNDLEALPGLLISPPVTEAKTAQNEKAEPILTTTITPLVDIIPLVTVASLLIEITGRIEDIVDAVEELSDLAQFKPASDEKPKQNQSNQNIVPDQQKDNETMKALQRV</sequence>
<keyword evidence="3" id="KW-0813">Transport</keyword>
<evidence type="ECO:0000313" key="11">
    <source>
        <dbReference type="EMBL" id="CAK9169341.1"/>
    </source>
</evidence>
<feature type="transmembrane region" description="Helical" evidence="10">
    <location>
        <begin position="66"/>
        <end position="86"/>
    </location>
</feature>
<keyword evidence="8" id="KW-0407">Ion channel</keyword>
<evidence type="ECO:0000313" key="12">
    <source>
        <dbReference type="Proteomes" id="UP001642360"/>
    </source>
</evidence>
<evidence type="ECO:0000256" key="4">
    <source>
        <dbReference type="ARBA" id="ARBA00022692"/>
    </source>
</evidence>